<dbReference type="EMBL" id="MNCJ02000323">
    <property type="protein sequence ID" value="KAF5793601.1"/>
    <property type="molecule type" value="Genomic_DNA"/>
</dbReference>
<keyword evidence="1" id="KW-1133">Transmembrane helix</keyword>
<dbReference type="Gramene" id="mRNA:HanXRQr2_Chr08g0318291">
    <property type="protein sequence ID" value="CDS:HanXRQr2_Chr08g0318291.1"/>
    <property type="gene ID" value="HanXRQr2_Chr08g0318291"/>
</dbReference>
<proteinExistence type="predicted"/>
<evidence type="ECO:0000256" key="1">
    <source>
        <dbReference type="SAM" id="Phobius"/>
    </source>
</evidence>
<reference evidence="2" key="2">
    <citation type="submission" date="2020-06" db="EMBL/GenBank/DDBJ databases">
        <title>Helianthus annuus Genome sequencing and assembly Release 2.</title>
        <authorList>
            <person name="Gouzy J."/>
            <person name="Langlade N."/>
            <person name="Munos S."/>
        </authorList>
    </citation>
    <scope>NUCLEOTIDE SEQUENCE</scope>
    <source>
        <tissue evidence="2">Leaves</tissue>
    </source>
</reference>
<name>A0A9K3IB29_HELAN</name>
<dbReference type="AlphaFoldDB" id="A0A9K3IB29"/>
<sequence length="54" mass="6399">MVVTCDSVFMILSKVNSNLVYMIIHIYILFIYLIISGRFFCHMLHKQMTIRMIG</sequence>
<protein>
    <submittedName>
        <fullName evidence="2">Uncharacterized protein</fullName>
    </submittedName>
</protein>
<evidence type="ECO:0000313" key="2">
    <source>
        <dbReference type="EMBL" id="KAF5793601.1"/>
    </source>
</evidence>
<comment type="caution">
    <text evidence="2">The sequence shown here is derived from an EMBL/GenBank/DDBJ whole genome shotgun (WGS) entry which is preliminary data.</text>
</comment>
<keyword evidence="1" id="KW-0812">Transmembrane</keyword>
<organism evidence="2 3">
    <name type="scientific">Helianthus annuus</name>
    <name type="common">Common sunflower</name>
    <dbReference type="NCBI Taxonomy" id="4232"/>
    <lineage>
        <taxon>Eukaryota</taxon>
        <taxon>Viridiplantae</taxon>
        <taxon>Streptophyta</taxon>
        <taxon>Embryophyta</taxon>
        <taxon>Tracheophyta</taxon>
        <taxon>Spermatophyta</taxon>
        <taxon>Magnoliopsida</taxon>
        <taxon>eudicotyledons</taxon>
        <taxon>Gunneridae</taxon>
        <taxon>Pentapetalae</taxon>
        <taxon>asterids</taxon>
        <taxon>campanulids</taxon>
        <taxon>Asterales</taxon>
        <taxon>Asteraceae</taxon>
        <taxon>Asteroideae</taxon>
        <taxon>Heliantheae alliance</taxon>
        <taxon>Heliantheae</taxon>
        <taxon>Helianthus</taxon>
    </lineage>
</organism>
<feature type="transmembrane region" description="Helical" evidence="1">
    <location>
        <begin position="20"/>
        <end position="41"/>
    </location>
</feature>
<keyword evidence="1" id="KW-0472">Membrane</keyword>
<reference evidence="2" key="1">
    <citation type="journal article" date="2017" name="Nature">
        <title>The sunflower genome provides insights into oil metabolism, flowering and Asterid evolution.</title>
        <authorList>
            <person name="Badouin H."/>
            <person name="Gouzy J."/>
            <person name="Grassa C.J."/>
            <person name="Murat F."/>
            <person name="Staton S.E."/>
            <person name="Cottret L."/>
            <person name="Lelandais-Briere C."/>
            <person name="Owens G.L."/>
            <person name="Carrere S."/>
            <person name="Mayjonade B."/>
            <person name="Legrand L."/>
            <person name="Gill N."/>
            <person name="Kane N.C."/>
            <person name="Bowers J.E."/>
            <person name="Hubner S."/>
            <person name="Bellec A."/>
            <person name="Berard A."/>
            <person name="Berges H."/>
            <person name="Blanchet N."/>
            <person name="Boniface M.C."/>
            <person name="Brunel D."/>
            <person name="Catrice O."/>
            <person name="Chaidir N."/>
            <person name="Claudel C."/>
            <person name="Donnadieu C."/>
            <person name="Faraut T."/>
            <person name="Fievet G."/>
            <person name="Helmstetter N."/>
            <person name="King M."/>
            <person name="Knapp S.J."/>
            <person name="Lai Z."/>
            <person name="Le Paslier M.C."/>
            <person name="Lippi Y."/>
            <person name="Lorenzon L."/>
            <person name="Mandel J.R."/>
            <person name="Marage G."/>
            <person name="Marchand G."/>
            <person name="Marquand E."/>
            <person name="Bret-Mestries E."/>
            <person name="Morien E."/>
            <person name="Nambeesan S."/>
            <person name="Nguyen T."/>
            <person name="Pegot-Espagnet P."/>
            <person name="Pouilly N."/>
            <person name="Raftis F."/>
            <person name="Sallet E."/>
            <person name="Schiex T."/>
            <person name="Thomas J."/>
            <person name="Vandecasteele C."/>
            <person name="Vares D."/>
            <person name="Vear F."/>
            <person name="Vautrin S."/>
            <person name="Crespi M."/>
            <person name="Mangin B."/>
            <person name="Burke J.M."/>
            <person name="Salse J."/>
            <person name="Munos S."/>
            <person name="Vincourt P."/>
            <person name="Rieseberg L.H."/>
            <person name="Langlade N.B."/>
        </authorList>
    </citation>
    <scope>NUCLEOTIDE SEQUENCE</scope>
    <source>
        <tissue evidence="2">Leaves</tissue>
    </source>
</reference>
<gene>
    <name evidence="2" type="ORF">HanXRQr2_Chr08g0318291</name>
</gene>
<evidence type="ECO:0000313" key="3">
    <source>
        <dbReference type="Proteomes" id="UP000215914"/>
    </source>
</evidence>
<keyword evidence="3" id="KW-1185">Reference proteome</keyword>
<accession>A0A9K3IB29</accession>
<dbReference type="Proteomes" id="UP000215914">
    <property type="component" value="Unassembled WGS sequence"/>
</dbReference>